<evidence type="ECO:0000313" key="2">
    <source>
        <dbReference type="Proteomes" id="UP000593561"/>
    </source>
</evidence>
<dbReference type="AlphaFoldDB" id="A0A7J8SN57"/>
<keyword evidence="2" id="KW-1185">Reference proteome</keyword>
<dbReference type="EMBL" id="JABFAC010000010">
    <property type="protein sequence ID" value="MBA0627574.1"/>
    <property type="molecule type" value="Genomic_DNA"/>
</dbReference>
<evidence type="ECO:0000313" key="1">
    <source>
        <dbReference type="EMBL" id="MBA0627574.1"/>
    </source>
</evidence>
<protein>
    <submittedName>
        <fullName evidence="1">Uncharacterized protein</fullName>
    </submittedName>
</protein>
<organism evidence="1 2">
    <name type="scientific">Gossypium davidsonii</name>
    <name type="common">Davidson's cotton</name>
    <name type="synonym">Gossypium klotzschianum subsp. davidsonii</name>
    <dbReference type="NCBI Taxonomy" id="34287"/>
    <lineage>
        <taxon>Eukaryota</taxon>
        <taxon>Viridiplantae</taxon>
        <taxon>Streptophyta</taxon>
        <taxon>Embryophyta</taxon>
        <taxon>Tracheophyta</taxon>
        <taxon>Spermatophyta</taxon>
        <taxon>Magnoliopsida</taxon>
        <taxon>eudicotyledons</taxon>
        <taxon>Gunneridae</taxon>
        <taxon>Pentapetalae</taxon>
        <taxon>rosids</taxon>
        <taxon>malvids</taxon>
        <taxon>Malvales</taxon>
        <taxon>Malvaceae</taxon>
        <taxon>Malvoideae</taxon>
        <taxon>Gossypium</taxon>
    </lineage>
</organism>
<proteinExistence type="predicted"/>
<reference evidence="1 2" key="1">
    <citation type="journal article" date="2019" name="Genome Biol. Evol.">
        <title>Insights into the evolution of the New World diploid cottons (Gossypium, subgenus Houzingenia) based on genome sequencing.</title>
        <authorList>
            <person name="Grover C.E."/>
            <person name="Arick M.A. 2nd"/>
            <person name="Thrash A."/>
            <person name="Conover J.L."/>
            <person name="Sanders W.S."/>
            <person name="Peterson D.G."/>
            <person name="Frelichowski J.E."/>
            <person name="Scheffler J.A."/>
            <person name="Scheffler B.E."/>
            <person name="Wendel J.F."/>
        </authorList>
    </citation>
    <scope>NUCLEOTIDE SEQUENCE [LARGE SCALE GENOMIC DNA]</scope>
    <source>
        <strain evidence="1">27</strain>
        <tissue evidence="1">Leaf</tissue>
    </source>
</reference>
<name>A0A7J8SN57_GOSDV</name>
<sequence>MGDFDGHGSSNGCTSHDSKLKDKTKVKFSEDEEMLIARMFNLVGRSTVLMCVCMDQVVFNCWENPWKDSGGDREVLAIETQPAVGKWYIIFGSDIIRVLFIFLASSRKGLSKAETKFPERTPMLKPVKKLVISKE</sequence>
<dbReference type="Proteomes" id="UP000593561">
    <property type="component" value="Unassembled WGS sequence"/>
</dbReference>
<accession>A0A7J8SN57</accession>
<gene>
    <name evidence="1" type="ORF">Godav_005073</name>
</gene>
<comment type="caution">
    <text evidence="1">The sequence shown here is derived from an EMBL/GenBank/DDBJ whole genome shotgun (WGS) entry which is preliminary data.</text>
</comment>